<evidence type="ECO:0000313" key="9">
    <source>
        <dbReference type="EMBL" id="HGI87355.1"/>
    </source>
</evidence>
<comment type="function">
    <text evidence="7">Aminocarboxypropyltransferase that catalyzes the aminocarboxypropyl transfer on pseudouridine corresponding to position 914 in M.jannaschii 16S rRNA. It constitutes the last step in biosynthesis of the hypermodified N1-methyl-N3-(3-amino-3-carboxypropyl) pseudouridine (m1acp3-Psi).</text>
</comment>
<evidence type="ECO:0000256" key="2">
    <source>
        <dbReference type="ARBA" id="ARBA00022490"/>
    </source>
</evidence>
<keyword evidence="4 7" id="KW-0698">rRNA processing</keyword>
<dbReference type="AlphaFoldDB" id="A0A7C4BC24"/>
<dbReference type="GO" id="GO:1904047">
    <property type="term" value="F:S-adenosyl-L-methionine binding"/>
    <property type="evidence" value="ECO:0007669"/>
    <property type="project" value="UniProtKB-UniRule"/>
</dbReference>
<keyword evidence="2 7" id="KW-0963">Cytoplasm</keyword>
<dbReference type="InterPro" id="IPR022968">
    <property type="entry name" value="Tsr3-like"/>
</dbReference>
<comment type="similarity">
    <text evidence="7">Belongs to the TDD superfamily. TSR3 family.</text>
</comment>
<evidence type="ECO:0000256" key="4">
    <source>
        <dbReference type="ARBA" id="ARBA00022552"/>
    </source>
</evidence>
<feature type="binding site" evidence="7">
    <location>
        <position position="70"/>
    </location>
    <ligand>
        <name>S-adenosyl-L-methionine</name>
        <dbReference type="ChEBI" id="CHEBI:59789"/>
    </ligand>
</feature>
<feature type="binding site" evidence="7">
    <location>
        <position position="92"/>
    </location>
    <ligand>
        <name>S-adenosyl-L-methionine</name>
        <dbReference type="ChEBI" id="CHEBI:59789"/>
    </ligand>
</feature>
<keyword evidence="3 7" id="KW-0690">Ribosome biogenesis</keyword>
<feature type="binding site" evidence="7">
    <location>
        <position position="20"/>
    </location>
    <ligand>
        <name>S-adenosyl-L-methionine</name>
        <dbReference type="ChEBI" id="CHEBI:59789"/>
    </ligand>
</feature>
<name>A0A7C4BC24_9CREN</name>
<dbReference type="GO" id="GO:0005737">
    <property type="term" value="C:cytoplasm"/>
    <property type="evidence" value="ECO:0007669"/>
    <property type="project" value="UniProtKB-SubCell"/>
</dbReference>
<dbReference type="HAMAP" id="MF_01116">
    <property type="entry name" value="TSR3"/>
    <property type="match status" value="1"/>
</dbReference>
<evidence type="ECO:0000259" key="8">
    <source>
        <dbReference type="Pfam" id="PF04034"/>
    </source>
</evidence>
<dbReference type="PANTHER" id="PTHR20426">
    <property type="entry name" value="RIBOSOME BIOGENESIS PROTEIN TSR3 HOMOLOG"/>
    <property type="match status" value="1"/>
</dbReference>
<dbReference type="GO" id="GO:0000455">
    <property type="term" value="P:enzyme-directed rRNA pseudouridine synthesis"/>
    <property type="evidence" value="ECO:0007669"/>
    <property type="project" value="UniProtKB-UniRule"/>
</dbReference>
<dbReference type="NCBIfam" id="NF002621">
    <property type="entry name" value="PRK02287.1"/>
    <property type="match status" value="1"/>
</dbReference>
<feature type="binding site" evidence="7">
    <location>
        <position position="111"/>
    </location>
    <ligand>
        <name>S-adenosyl-L-methionine</name>
        <dbReference type="ChEBI" id="CHEBI:59789"/>
    </ligand>
</feature>
<protein>
    <recommendedName>
        <fullName evidence="1 7">16S rRNA aminocarboxypropyltransferase</fullName>
        <ecNumber evidence="7">2.5.1.157</ecNumber>
    </recommendedName>
</protein>
<evidence type="ECO:0000256" key="1">
    <source>
        <dbReference type="ARBA" id="ARBA00014114"/>
    </source>
</evidence>
<dbReference type="PANTHER" id="PTHR20426:SF0">
    <property type="entry name" value="18S RRNA AMINOCARBOXYPROPYLTRANSFERASE"/>
    <property type="match status" value="1"/>
</dbReference>
<organism evidence="9">
    <name type="scientific">Ignisphaera aggregans</name>
    <dbReference type="NCBI Taxonomy" id="334771"/>
    <lineage>
        <taxon>Archaea</taxon>
        <taxon>Thermoproteota</taxon>
        <taxon>Thermoprotei</taxon>
        <taxon>Desulfurococcales</taxon>
        <taxon>Desulfurococcaceae</taxon>
        <taxon>Ignisphaera</taxon>
    </lineage>
</organism>
<keyword evidence="6 7" id="KW-0949">S-adenosyl-L-methionine</keyword>
<evidence type="ECO:0000256" key="5">
    <source>
        <dbReference type="ARBA" id="ARBA00022679"/>
    </source>
</evidence>
<comment type="catalytic activity">
    <reaction evidence="7">
        <text>an N(1)-methylpseudouridine in rRNA + S-adenosyl-L-methionine = N(1)-methyl-N(3)-[(3S)-3-amino-3-carboxypropyl]pseudouridine in rRNA + S-methyl-5'-thioadenosine + H(+)</text>
        <dbReference type="Rhea" id="RHEA:63296"/>
        <dbReference type="Rhea" id="RHEA-COMP:11634"/>
        <dbReference type="Rhea" id="RHEA-COMP:16310"/>
        <dbReference type="ChEBI" id="CHEBI:15378"/>
        <dbReference type="ChEBI" id="CHEBI:17509"/>
        <dbReference type="ChEBI" id="CHEBI:59789"/>
        <dbReference type="ChEBI" id="CHEBI:74890"/>
        <dbReference type="ChEBI" id="CHEBI:146234"/>
        <dbReference type="EC" id="2.5.1.157"/>
    </reaction>
</comment>
<dbReference type="EMBL" id="DTFF01000024">
    <property type="protein sequence ID" value="HGI87355.1"/>
    <property type="molecule type" value="Genomic_DNA"/>
</dbReference>
<comment type="subcellular location">
    <subcellularLocation>
        <location evidence="7">Cytoplasm</location>
    </subcellularLocation>
</comment>
<accession>A0A7C4BC24</accession>
<dbReference type="EC" id="2.5.1.157" evidence="7"/>
<sequence>MVSVKIFIYTKFEDSPDACTAEKLIRHGLAKRISSYDEIPLCSIVLNPMASTYLKQSDRIYIEKCGITALDVSWKKSVTTLKKVRSGYQRALPVLIAANSVNYGKPFKLSTAEALTAALMITGFYEEALKIASFFKWGPTFIQLNNERFQLYSQAKTDEDMEQMQRKLFNLNYLEDLKLLELLHKIVEDYEQ</sequence>
<keyword evidence="5 7" id="KW-0808">Transferase</keyword>
<dbReference type="InterPro" id="IPR007177">
    <property type="entry name" value="Tsr3_C"/>
</dbReference>
<evidence type="ECO:0000256" key="7">
    <source>
        <dbReference type="HAMAP-Rule" id="MF_01116"/>
    </source>
</evidence>
<feature type="domain" description="16S/18S rRNA aminocarboxypropyltransferase Tsr3 C-terminal" evidence="8">
    <location>
        <begin position="44"/>
        <end position="168"/>
    </location>
</feature>
<gene>
    <name evidence="9" type="ORF">ENV14_03045</name>
</gene>
<evidence type="ECO:0000256" key="3">
    <source>
        <dbReference type="ARBA" id="ARBA00022517"/>
    </source>
</evidence>
<reference evidence="9" key="1">
    <citation type="journal article" date="2020" name="mSystems">
        <title>Genome- and Community-Level Interaction Insights into Carbon Utilization and Element Cycling Functions of Hydrothermarchaeota in Hydrothermal Sediment.</title>
        <authorList>
            <person name="Zhou Z."/>
            <person name="Liu Y."/>
            <person name="Xu W."/>
            <person name="Pan J."/>
            <person name="Luo Z.H."/>
            <person name="Li M."/>
        </authorList>
    </citation>
    <scope>NUCLEOTIDE SEQUENCE [LARGE SCALE GENOMIC DNA]</scope>
    <source>
        <strain evidence="9">SpSt-732</strain>
    </source>
</reference>
<dbReference type="GO" id="GO:0106388">
    <property type="term" value="F:rRNA small subunit aminocarboxypropyltransferase activity"/>
    <property type="evidence" value="ECO:0007669"/>
    <property type="project" value="UniProtKB-EC"/>
</dbReference>
<comment type="caution">
    <text evidence="7">Lacks conserved residue(s) required for the propagation of feature annotation.</text>
</comment>
<dbReference type="Pfam" id="PF04034">
    <property type="entry name" value="Ribo_biogen_C"/>
    <property type="match status" value="1"/>
</dbReference>
<proteinExistence type="inferred from homology"/>
<evidence type="ECO:0000256" key="6">
    <source>
        <dbReference type="ARBA" id="ARBA00022691"/>
    </source>
</evidence>
<comment type="caution">
    <text evidence="9">The sequence shown here is derived from an EMBL/GenBank/DDBJ whole genome shotgun (WGS) entry which is preliminary data.</text>
</comment>